<dbReference type="Gene3D" id="3.40.50.1820">
    <property type="entry name" value="alpha/beta hydrolase"/>
    <property type="match status" value="1"/>
</dbReference>
<protein>
    <submittedName>
        <fullName evidence="2">Alpha/beta hydrolase</fullName>
    </submittedName>
</protein>
<comment type="caution">
    <text evidence="2">The sequence shown here is derived from an EMBL/GenBank/DDBJ whole genome shotgun (WGS) entry which is preliminary data.</text>
</comment>
<gene>
    <name evidence="2" type="ORF">AOB60_05155</name>
</gene>
<sequence>MNRYVTAPARLGETPLPDGRLVGWAEWGPEDGVPVLLCPGAATSRWLGFGPDVVAARGLRMVSLDRPGLGASTPHPGRTFADFAADVRHLAARRGLGRPPVVGNSQGAPFALACAEADVVAAVAVVSGADDVASAVAPAAASGAPADEGRRPDEPAATGFAAAVPAHVRELVGRTAADPRGAEEFFAGFTADAMAHLVRTSSPACDLAVYQDPGFDAAYRRALDEGFAQGAAAGYARDAVLAMSRWPFALDRITVSVDLWYGAHDASHSPDHGARLAARIPGARRHVVPGAGGSLLWTDPGPILATLLDRAAGKG</sequence>
<dbReference type="InterPro" id="IPR000073">
    <property type="entry name" value="AB_hydrolase_1"/>
</dbReference>
<evidence type="ECO:0000313" key="2">
    <source>
        <dbReference type="EMBL" id="PNE42967.1"/>
    </source>
</evidence>
<dbReference type="InterPro" id="IPR050471">
    <property type="entry name" value="AB_hydrolase"/>
</dbReference>
<reference evidence="3" key="1">
    <citation type="submission" date="2015-09" db="EMBL/GenBank/DDBJ databases">
        <authorList>
            <person name="Graham D.E."/>
            <person name="Mahan K.M."/>
            <person name="Klingeman D.M."/>
            <person name="Fida T."/>
            <person name="Giannone R.J."/>
            <person name="Hettich R.L."/>
            <person name="Parry R.J."/>
            <person name="Spain J.C."/>
        </authorList>
    </citation>
    <scope>NUCLEOTIDE SEQUENCE [LARGE SCALE GENOMIC DNA]</scope>
    <source>
        <strain evidence="3">JCM 4701</strain>
    </source>
</reference>
<dbReference type="EMBL" id="LJSN01000002">
    <property type="protein sequence ID" value="PNE42967.1"/>
    <property type="molecule type" value="Genomic_DNA"/>
</dbReference>
<dbReference type="SUPFAM" id="SSF53474">
    <property type="entry name" value="alpha/beta-Hydrolases"/>
    <property type="match status" value="1"/>
</dbReference>
<dbReference type="PANTHER" id="PTHR43433:SF5">
    <property type="entry name" value="AB HYDROLASE-1 DOMAIN-CONTAINING PROTEIN"/>
    <property type="match status" value="1"/>
</dbReference>
<dbReference type="PANTHER" id="PTHR43433">
    <property type="entry name" value="HYDROLASE, ALPHA/BETA FOLD FAMILY PROTEIN"/>
    <property type="match status" value="1"/>
</dbReference>
<dbReference type="GO" id="GO:0016787">
    <property type="term" value="F:hydrolase activity"/>
    <property type="evidence" value="ECO:0007669"/>
    <property type="project" value="UniProtKB-KW"/>
</dbReference>
<dbReference type="AlphaFoldDB" id="A0A2N8PPM1"/>
<dbReference type="Proteomes" id="UP000236047">
    <property type="component" value="Unassembled WGS sequence"/>
</dbReference>
<proteinExistence type="predicted"/>
<dbReference type="InterPro" id="IPR029058">
    <property type="entry name" value="AB_hydrolase_fold"/>
</dbReference>
<feature type="domain" description="AB hydrolase-1" evidence="1">
    <location>
        <begin position="34"/>
        <end position="300"/>
    </location>
</feature>
<keyword evidence="3" id="KW-1185">Reference proteome</keyword>
<evidence type="ECO:0000313" key="3">
    <source>
        <dbReference type="Proteomes" id="UP000236047"/>
    </source>
</evidence>
<name>A0A2N8PPM1_STRNR</name>
<keyword evidence="2" id="KW-0378">Hydrolase</keyword>
<dbReference type="RefSeq" id="WP_102924443.1">
    <property type="nucleotide sequence ID" value="NZ_LJSN01000002.1"/>
</dbReference>
<accession>A0A2N8PPM1</accession>
<dbReference type="Pfam" id="PF00561">
    <property type="entry name" value="Abhydrolase_1"/>
    <property type="match status" value="1"/>
</dbReference>
<evidence type="ECO:0000259" key="1">
    <source>
        <dbReference type="Pfam" id="PF00561"/>
    </source>
</evidence>
<organism evidence="2 3">
    <name type="scientific">Streptomyces noursei</name>
    <name type="common">Streptomyces albulus</name>
    <dbReference type="NCBI Taxonomy" id="1971"/>
    <lineage>
        <taxon>Bacteria</taxon>
        <taxon>Bacillati</taxon>
        <taxon>Actinomycetota</taxon>
        <taxon>Actinomycetes</taxon>
        <taxon>Kitasatosporales</taxon>
        <taxon>Streptomycetaceae</taxon>
        <taxon>Streptomyces</taxon>
    </lineage>
</organism>